<keyword evidence="3" id="KW-1185">Reference proteome</keyword>
<dbReference type="EMBL" id="BSUO01000001">
    <property type="protein sequence ID" value="GMA38509.1"/>
    <property type="molecule type" value="Genomic_DNA"/>
</dbReference>
<accession>A0ABQ6IM55</accession>
<feature type="region of interest" description="Disordered" evidence="1">
    <location>
        <begin position="34"/>
        <end position="103"/>
    </location>
</feature>
<evidence type="ECO:0000256" key="1">
    <source>
        <dbReference type="SAM" id="MobiDB-lite"/>
    </source>
</evidence>
<name>A0ABQ6IM55_9MICO</name>
<organism evidence="2 3">
    <name type="scientific">Mobilicoccus caccae</name>
    <dbReference type="NCBI Taxonomy" id="1859295"/>
    <lineage>
        <taxon>Bacteria</taxon>
        <taxon>Bacillati</taxon>
        <taxon>Actinomycetota</taxon>
        <taxon>Actinomycetes</taxon>
        <taxon>Micrococcales</taxon>
        <taxon>Dermatophilaceae</taxon>
        <taxon>Mobilicoccus</taxon>
    </lineage>
</organism>
<comment type="caution">
    <text evidence="2">The sequence shown here is derived from an EMBL/GenBank/DDBJ whole genome shotgun (WGS) entry which is preliminary data.</text>
</comment>
<reference evidence="3" key="1">
    <citation type="journal article" date="2019" name="Int. J. Syst. Evol. Microbiol.">
        <title>The Global Catalogue of Microorganisms (GCM) 10K type strain sequencing project: providing services to taxonomists for standard genome sequencing and annotation.</title>
        <authorList>
            <consortium name="The Broad Institute Genomics Platform"/>
            <consortium name="The Broad Institute Genome Sequencing Center for Infectious Disease"/>
            <person name="Wu L."/>
            <person name="Ma J."/>
        </authorList>
    </citation>
    <scope>NUCLEOTIDE SEQUENCE [LARGE SCALE GENOMIC DNA]</scope>
    <source>
        <strain evidence="3">NBRC 113072</strain>
    </source>
</reference>
<feature type="compositionally biased region" description="Acidic residues" evidence="1">
    <location>
        <begin position="11"/>
        <end position="22"/>
    </location>
</feature>
<sequence>MEAAEQRVDEPLDDLVAEPATDEVADRAVTAGREVGAPACAGQQRLESGAREAGDGHHAAGQHRPQPRRACRADSGRQTPQALRSDDPARARPRGHHVRRETE</sequence>
<evidence type="ECO:0000313" key="2">
    <source>
        <dbReference type="EMBL" id="GMA38509.1"/>
    </source>
</evidence>
<feature type="region of interest" description="Disordered" evidence="1">
    <location>
        <begin position="1"/>
        <end position="22"/>
    </location>
</feature>
<feature type="compositionally biased region" description="Basic and acidic residues" evidence="1">
    <location>
        <begin position="1"/>
        <end position="10"/>
    </location>
</feature>
<feature type="compositionally biased region" description="Basic and acidic residues" evidence="1">
    <location>
        <begin position="48"/>
        <end position="58"/>
    </location>
</feature>
<feature type="compositionally biased region" description="Basic residues" evidence="1">
    <location>
        <begin position="91"/>
        <end position="103"/>
    </location>
</feature>
<gene>
    <name evidence="2" type="ORF">GCM10025883_05540</name>
</gene>
<protein>
    <submittedName>
        <fullName evidence="2">Uncharacterized protein</fullName>
    </submittedName>
</protein>
<evidence type="ECO:0000313" key="3">
    <source>
        <dbReference type="Proteomes" id="UP001157126"/>
    </source>
</evidence>
<proteinExistence type="predicted"/>
<dbReference type="Proteomes" id="UP001157126">
    <property type="component" value="Unassembled WGS sequence"/>
</dbReference>